<sequence>MKSFSQFAHGVRNSRKQVLSPYTSASCRALLRNQSTSGSGAGRNAAFAWRNSIPLPAALTAALAGGGILYYTIENREKSNGVEPSSEPELVSPETFTVRLDTERGVMEYVHPYPGDNEAEKLLQKNATSRAFKPMTLNGVVRFDNNWVGCNDPCEDRHVESYLSRDLLFSASPVSAKVEPILVDQPEVSSLKLFSMIDGHGGVATADVLARDLHPRVIRSLQSLYGGKKPSTVDPMQVMRKLQRGDYRAFLQQYFSMVGTSKGPSAQVTPSVSVTSDFVSASLASAYMGLDYDICSGPLRLIANTKDGANTKAGVKAISEPATNGACALTVLVDEEQQEVYVANTGDSRAVAGYYVPPQTDSNGIHYHGGWRCEVLTEDHSAISPAETKRLQKEHPGEEDKLVSDNGRVLGDLMPARAFDSVDKAMLYGTNGPKRKQSLPHTISSCSIRKLKWKSNRTRPVLFDALQHKPPPYVVARPDVTFKSLKGDKRTGQLKFIILATDGLWENISSEDAVGLVTTHLAHPEHSSIERKKVQDGLIAQRKESADKYPGGRKKGEELKGEWVYKDQNVATHLIRNALEACKWFPDVGKHLITAKAPIARRLRDDITCSVIFFGDANGDILTKAKEARE</sequence>
<keyword evidence="2" id="KW-1185">Reference proteome</keyword>
<evidence type="ECO:0000313" key="1">
    <source>
        <dbReference type="EMBL" id="KAJ9103113.1"/>
    </source>
</evidence>
<comment type="caution">
    <text evidence="1">The sequence shown here is derived from an EMBL/GenBank/DDBJ whole genome shotgun (WGS) entry which is preliminary data.</text>
</comment>
<protein>
    <submittedName>
        <fullName evidence="1">Uncharacterized protein</fullName>
    </submittedName>
</protein>
<name>A0ACC2VVF1_9TREE</name>
<proteinExistence type="predicted"/>
<dbReference type="Proteomes" id="UP001227268">
    <property type="component" value="Unassembled WGS sequence"/>
</dbReference>
<dbReference type="EMBL" id="JASBWT010000007">
    <property type="protein sequence ID" value="KAJ9103113.1"/>
    <property type="molecule type" value="Genomic_DNA"/>
</dbReference>
<reference evidence="1" key="1">
    <citation type="submission" date="2023-04" db="EMBL/GenBank/DDBJ databases">
        <title>Draft Genome sequencing of Naganishia species isolated from polar environments using Oxford Nanopore Technology.</title>
        <authorList>
            <person name="Leo P."/>
            <person name="Venkateswaran K."/>
        </authorList>
    </citation>
    <scope>NUCLEOTIDE SEQUENCE</scope>
    <source>
        <strain evidence="1">MNA-CCFEE 5423</strain>
    </source>
</reference>
<accession>A0ACC2VVF1</accession>
<gene>
    <name evidence="1" type="ORF">QFC21_002535</name>
</gene>
<organism evidence="1 2">
    <name type="scientific">Naganishia friedmannii</name>
    <dbReference type="NCBI Taxonomy" id="89922"/>
    <lineage>
        <taxon>Eukaryota</taxon>
        <taxon>Fungi</taxon>
        <taxon>Dikarya</taxon>
        <taxon>Basidiomycota</taxon>
        <taxon>Agaricomycotina</taxon>
        <taxon>Tremellomycetes</taxon>
        <taxon>Filobasidiales</taxon>
        <taxon>Filobasidiaceae</taxon>
        <taxon>Naganishia</taxon>
    </lineage>
</organism>
<evidence type="ECO:0000313" key="2">
    <source>
        <dbReference type="Proteomes" id="UP001227268"/>
    </source>
</evidence>